<name>A0ABR4XXE6_9BACI</name>
<dbReference type="Proteomes" id="UP000030487">
    <property type="component" value="Unassembled WGS sequence"/>
</dbReference>
<evidence type="ECO:0000313" key="2">
    <source>
        <dbReference type="EMBL" id="KGR84033.1"/>
    </source>
</evidence>
<feature type="domain" description="AP2-like integrase N-terminal" evidence="1">
    <location>
        <begin position="10"/>
        <end position="49"/>
    </location>
</feature>
<comment type="caution">
    <text evidence="2">The sequence shown here is derived from an EMBL/GenBank/DDBJ whole genome shotgun (WGS) entry which is preliminary data.</text>
</comment>
<dbReference type="RefSeq" id="WP_036078258.1">
    <property type="nucleotide sequence ID" value="NZ_AVCW01000006.1"/>
</dbReference>
<accession>A0ABR4XXE6</accession>
<protein>
    <recommendedName>
        <fullName evidence="1">AP2-like integrase N-terminal domain-containing protein</fullName>
    </recommendedName>
</protein>
<organism evidence="2 3">
    <name type="scientific">Lysinibacillus boronitolerans JCM 21713 = 10a = NBRC 103108</name>
    <dbReference type="NCBI Taxonomy" id="1294264"/>
    <lineage>
        <taxon>Bacteria</taxon>
        <taxon>Bacillati</taxon>
        <taxon>Bacillota</taxon>
        <taxon>Bacilli</taxon>
        <taxon>Bacillales</taxon>
        <taxon>Bacillaceae</taxon>
        <taxon>Lysinibacillus</taxon>
    </lineage>
</organism>
<proteinExistence type="predicted"/>
<evidence type="ECO:0000313" key="3">
    <source>
        <dbReference type="Proteomes" id="UP000030487"/>
    </source>
</evidence>
<reference evidence="2 3" key="1">
    <citation type="submission" date="2014-02" db="EMBL/GenBank/DDBJ databases">
        <title>Draft genome sequence of Lysinibacillus boronitolerans NBRC 103108.</title>
        <authorList>
            <person name="Zhang F."/>
            <person name="Wang G."/>
            <person name="Zhang L."/>
        </authorList>
    </citation>
    <scope>NUCLEOTIDE SEQUENCE [LARGE SCALE GENOMIC DNA]</scope>
    <source>
        <strain evidence="2 3">NBRC 103108</strain>
    </source>
</reference>
<keyword evidence="3" id="KW-1185">Reference proteome</keyword>
<dbReference type="EMBL" id="JPVR01000076">
    <property type="protein sequence ID" value="KGR84033.1"/>
    <property type="molecule type" value="Genomic_DNA"/>
</dbReference>
<dbReference type="InterPro" id="IPR028259">
    <property type="entry name" value="AP2-like_int_N"/>
</dbReference>
<dbReference type="Pfam" id="PF14657">
    <property type="entry name" value="Arm-DNA-bind_4"/>
    <property type="match status" value="1"/>
</dbReference>
<gene>
    <name evidence="2" type="ORF">CD31_13860</name>
</gene>
<evidence type="ECO:0000259" key="1">
    <source>
        <dbReference type="Pfam" id="PF14657"/>
    </source>
</evidence>
<sequence length="69" mass="7737">MASITKRGKTWQYCVSRMVEGKYKPIRKGGFSTKKEATIAAAAIKANIGKMAFHQFKKIFLSLSILWIG</sequence>